<keyword evidence="4" id="KW-1185">Reference proteome</keyword>
<dbReference type="PANTHER" id="PTHR43674">
    <property type="entry name" value="NITRILASE C965.09-RELATED"/>
    <property type="match status" value="1"/>
</dbReference>
<dbReference type="PROSITE" id="PS50263">
    <property type="entry name" value="CN_HYDROLASE"/>
    <property type="match status" value="1"/>
</dbReference>
<dbReference type="Proteomes" id="UP000515728">
    <property type="component" value="Chromosome"/>
</dbReference>
<dbReference type="RefSeq" id="WP_185718316.1">
    <property type="nucleotide sequence ID" value="NZ_BAAAWI010000001.1"/>
</dbReference>
<protein>
    <submittedName>
        <fullName evidence="3">Aliphatic amidase</fullName>
        <ecNumber evidence="3">3.5.1.4</ecNumber>
    </submittedName>
</protein>
<dbReference type="InterPro" id="IPR050345">
    <property type="entry name" value="Aliph_Amidase/BUP"/>
</dbReference>
<keyword evidence="1 3" id="KW-0378">Hydrolase</keyword>
<organism evidence="3 4">
    <name type="scientific">Pseudonocardia petroleophila</name>
    <dbReference type="NCBI Taxonomy" id="37331"/>
    <lineage>
        <taxon>Bacteria</taxon>
        <taxon>Bacillati</taxon>
        <taxon>Actinomycetota</taxon>
        <taxon>Actinomycetes</taxon>
        <taxon>Pseudonocardiales</taxon>
        <taxon>Pseudonocardiaceae</taxon>
        <taxon>Pseudonocardia</taxon>
    </lineage>
</organism>
<name>A0A7G7MFK1_9PSEU</name>
<dbReference type="Pfam" id="PF00795">
    <property type="entry name" value="CN_hydrolase"/>
    <property type="match status" value="1"/>
</dbReference>
<dbReference type="InterPro" id="IPR036526">
    <property type="entry name" value="C-N_Hydrolase_sf"/>
</dbReference>
<accession>A0A7G7MFK1</accession>
<dbReference type="SUPFAM" id="SSF56317">
    <property type="entry name" value="Carbon-nitrogen hydrolase"/>
    <property type="match status" value="1"/>
</dbReference>
<dbReference type="InterPro" id="IPR003010">
    <property type="entry name" value="C-N_Hydrolase"/>
</dbReference>
<sequence>MTGVAVLSHTVPAPRTRADVRRNYLQIADLVVGMKRGERGLDLIVFPEYGTHGFGACGPDHLTMPGEDVEVFAAACRAARVWGVFSVTGGCCRPDPDNTVVLIDDRGAVVQRHSRAAGRRGGDPPEVVTGPGGLRTGISICRGDGAFAPDCQIRGAELLIRFQAEPDVPAAAQVQAARAAAWMGTCYVVAPNAAGRAGPRRWSGHSAIVGFDGVTLGECGDEEHEFQYAELSVGALRRARAGRSQLERTLRTRALARAC</sequence>
<evidence type="ECO:0000313" key="4">
    <source>
        <dbReference type="Proteomes" id="UP000515728"/>
    </source>
</evidence>
<feature type="domain" description="CN hydrolase" evidence="2">
    <location>
        <begin position="1"/>
        <end position="233"/>
    </location>
</feature>
<evidence type="ECO:0000256" key="1">
    <source>
        <dbReference type="ARBA" id="ARBA00022801"/>
    </source>
</evidence>
<evidence type="ECO:0000259" key="2">
    <source>
        <dbReference type="PROSITE" id="PS50263"/>
    </source>
</evidence>
<evidence type="ECO:0000313" key="3">
    <source>
        <dbReference type="EMBL" id="QNG51562.1"/>
    </source>
</evidence>
<reference evidence="3 4" key="1">
    <citation type="submission" date="2020-08" db="EMBL/GenBank/DDBJ databases">
        <authorList>
            <person name="Mo P."/>
        </authorList>
    </citation>
    <scope>NUCLEOTIDE SEQUENCE [LARGE SCALE GENOMIC DNA]</scope>
    <source>
        <strain evidence="3 4">CGMCC 4.1532</strain>
    </source>
</reference>
<dbReference type="AlphaFoldDB" id="A0A7G7MFK1"/>
<dbReference type="KEGG" id="ppel:H6H00_26190"/>
<dbReference type="PANTHER" id="PTHR43674:SF14">
    <property type="entry name" value="ALIPHATIC AMIDASE"/>
    <property type="match status" value="1"/>
</dbReference>
<gene>
    <name evidence="3" type="primary">amiE</name>
    <name evidence="3" type="ORF">H6H00_26190</name>
</gene>
<proteinExistence type="predicted"/>
<dbReference type="EMBL" id="CP060131">
    <property type="protein sequence ID" value="QNG51562.1"/>
    <property type="molecule type" value="Genomic_DNA"/>
</dbReference>
<dbReference type="Gene3D" id="3.60.110.10">
    <property type="entry name" value="Carbon-nitrogen hydrolase"/>
    <property type="match status" value="1"/>
</dbReference>
<dbReference type="EC" id="3.5.1.4" evidence="3"/>
<dbReference type="GO" id="GO:0004040">
    <property type="term" value="F:amidase activity"/>
    <property type="evidence" value="ECO:0007669"/>
    <property type="project" value="UniProtKB-EC"/>
</dbReference>